<evidence type="ECO:0000256" key="1">
    <source>
        <dbReference type="SAM" id="Phobius"/>
    </source>
</evidence>
<proteinExistence type="predicted"/>
<name>N6V0J0_9HYPH</name>
<reference evidence="2 3" key="1">
    <citation type="journal article" date="2012" name="BMC Genomics">
        <title>Genomic basis of broad host range and environmental adaptability of Rhizobium tropici CIAT 899 and Rhizobium sp. PRF 81 which are used in inoculants for common bean (Phaseolus vulgaris L.).</title>
        <authorList>
            <person name="Ormeno-Orrillo E."/>
            <person name="Menna P."/>
            <person name="Almeida L.G."/>
            <person name="Ollero F.J."/>
            <person name="Nicolas M.F."/>
            <person name="Pains Rodrigues E."/>
            <person name="Shigueyoshi Nakatani A."/>
            <person name="Silva Batista J.S."/>
            <person name="Oliveira Chueire L.M."/>
            <person name="Souza R.C."/>
            <person name="Ribeiro Vasconcelos A.T."/>
            <person name="Megias M."/>
            <person name="Hungria M."/>
            <person name="Martinez-Romero E."/>
        </authorList>
    </citation>
    <scope>NUCLEOTIDE SEQUENCE [LARGE SCALE GENOMIC DNA]</scope>
    <source>
        <strain evidence="2 3">PRF 81</strain>
    </source>
</reference>
<feature type="transmembrane region" description="Helical" evidence="1">
    <location>
        <begin position="81"/>
        <end position="100"/>
    </location>
</feature>
<evidence type="ECO:0000313" key="2">
    <source>
        <dbReference type="EMBL" id="ENN84632.1"/>
    </source>
</evidence>
<organism evidence="2 3">
    <name type="scientific">Rhizobium freirei PRF 81</name>
    <dbReference type="NCBI Taxonomy" id="363754"/>
    <lineage>
        <taxon>Bacteria</taxon>
        <taxon>Pseudomonadati</taxon>
        <taxon>Pseudomonadota</taxon>
        <taxon>Alphaproteobacteria</taxon>
        <taxon>Hyphomicrobiales</taxon>
        <taxon>Rhizobiaceae</taxon>
        <taxon>Rhizobium/Agrobacterium group</taxon>
        <taxon>Rhizobium</taxon>
    </lineage>
</organism>
<keyword evidence="1" id="KW-0472">Membrane</keyword>
<accession>N6V0J0</accession>
<feature type="transmembrane region" description="Helical" evidence="1">
    <location>
        <begin position="169"/>
        <end position="187"/>
    </location>
</feature>
<dbReference type="STRING" id="363754.RHSP_69383"/>
<protein>
    <recommendedName>
        <fullName evidence="4">Transmembrane protein</fullName>
    </recommendedName>
</protein>
<keyword evidence="1" id="KW-1133">Transmembrane helix</keyword>
<evidence type="ECO:0000313" key="3">
    <source>
        <dbReference type="Proteomes" id="UP000012429"/>
    </source>
</evidence>
<feature type="transmembrane region" description="Helical" evidence="1">
    <location>
        <begin position="286"/>
        <end position="309"/>
    </location>
</feature>
<dbReference type="AlphaFoldDB" id="N6V0J0"/>
<dbReference type="PATRIC" id="fig|363754.4.peg.5775"/>
<feature type="transmembrane region" description="Helical" evidence="1">
    <location>
        <begin position="450"/>
        <end position="477"/>
    </location>
</feature>
<feature type="transmembrane region" description="Helical" evidence="1">
    <location>
        <begin position="199"/>
        <end position="219"/>
    </location>
</feature>
<feature type="transmembrane region" description="Helical" evidence="1">
    <location>
        <begin position="31"/>
        <end position="49"/>
    </location>
</feature>
<sequence length="506" mass="54437">MRRPKGLEKAEIQLHGRRGSLRQQYAKRLDYLKMNVMGLVTLIVGVVTLMTPVRWSFVIMIQSTVFGAAAAFSVPGLGGASVLVPSLFLVFFAIRLFAAYGEGPFLAALIPWRPGFFLLLLTAFGIFTAIFFPRMFQGMTQTMTVERSVSAHSFIALVPLRFSSNNITQSVYAVGGLICFIATFAFFRRDAMPSTFVKGILIVSSVDLGFALADIITHFTHTESLLSFVRTANYALLTNAEKGGLKRISGTFPEASAFADFTLVLFSIVTSLWLSGIRSTITGTFAGLLVVALILSTSATALVGLAAILPFLSLQSFLAARREPGAGRPVLIVSILASMPLAIFFVLIVMPDLAHGLHDFLDEMLFSKADSQSGRERFMWNAMAYRAFLDTNGFGAGLGSARASSFGLVLLSNVGLFGTLLFTVFVSRLLTADGRFPYPSRETAAIVRSAKAGLVTVLVSAIASGTVYDIGLMFYILAGGIAAFGVKAQHTEAKSGLSLRIAGELR</sequence>
<feature type="transmembrane region" description="Helical" evidence="1">
    <location>
        <begin position="112"/>
        <end position="132"/>
    </location>
</feature>
<dbReference type="EMBL" id="AQHN01000088">
    <property type="protein sequence ID" value="ENN84632.1"/>
    <property type="molecule type" value="Genomic_DNA"/>
</dbReference>
<gene>
    <name evidence="2" type="ORF">RHSP_69383</name>
</gene>
<feature type="transmembrane region" description="Helical" evidence="1">
    <location>
        <begin position="255"/>
        <end position="274"/>
    </location>
</feature>
<evidence type="ECO:0008006" key="4">
    <source>
        <dbReference type="Google" id="ProtNLM"/>
    </source>
</evidence>
<feature type="transmembrane region" description="Helical" evidence="1">
    <location>
        <begin position="329"/>
        <end position="350"/>
    </location>
</feature>
<comment type="caution">
    <text evidence="2">The sequence shown here is derived from an EMBL/GenBank/DDBJ whole genome shotgun (WGS) entry which is preliminary data.</text>
</comment>
<dbReference type="Proteomes" id="UP000012429">
    <property type="component" value="Unassembled WGS sequence"/>
</dbReference>
<feature type="transmembrane region" description="Helical" evidence="1">
    <location>
        <begin position="408"/>
        <end position="430"/>
    </location>
</feature>
<keyword evidence="1" id="KW-0812">Transmembrane</keyword>
<keyword evidence="3" id="KW-1185">Reference proteome</keyword>